<dbReference type="Pfam" id="PF01556">
    <property type="entry name" value="DnaJ_C"/>
    <property type="match status" value="1"/>
</dbReference>
<dbReference type="SUPFAM" id="SSF46565">
    <property type="entry name" value="Chaperone J-domain"/>
    <property type="match status" value="1"/>
</dbReference>
<comment type="caution">
    <text evidence="4">The sequence shown here is derived from an EMBL/GenBank/DDBJ whole genome shotgun (WGS) entry which is preliminary data.</text>
</comment>
<dbReference type="InterPro" id="IPR036869">
    <property type="entry name" value="J_dom_sf"/>
</dbReference>
<evidence type="ECO:0000313" key="4">
    <source>
        <dbReference type="EMBL" id="KAK9813599.1"/>
    </source>
</evidence>
<keyword evidence="1" id="KW-0143">Chaperone</keyword>
<evidence type="ECO:0000256" key="2">
    <source>
        <dbReference type="SAM" id="MobiDB-lite"/>
    </source>
</evidence>
<proteinExistence type="predicted"/>
<dbReference type="PRINTS" id="PR00625">
    <property type="entry name" value="JDOMAIN"/>
</dbReference>
<dbReference type="EMBL" id="JALJOQ010000004">
    <property type="protein sequence ID" value="KAK9813599.1"/>
    <property type="molecule type" value="Genomic_DNA"/>
</dbReference>
<dbReference type="Gene3D" id="1.10.287.110">
    <property type="entry name" value="DnaJ domain"/>
    <property type="match status" value="1"/>
</dbReference>
<feature type="region of interest" description="Disordered" evidence="2">
    <location>
        <begin position="122"/>
        <end position="143"/>
    </location>
</feature>
<dbReference type="CDD" id="cd10747">
    <property type="entry name" value="DnaJ_C"/>
    <property type="match status" value="1"/>
</dbReference>
<dbReference type="InterPro" id="IPR051339">
    <property type="entry name" value="DnaJ_subfamily_B"/>
</dbReference>
<feature type="domain" description="J" evidence="3">
    <location>
        <begin position="4"/>
        <end position="71"/>
    </location>
</feature>
<dbReference type="PANTHER" id="PTHR24078:SF553">
    <property type="entry name" value="DNAJ HOMOLOG SUBFAMILY B MEMBER 5"/>
    <property type="match status" value="1"/>
</dbReference>
<reference evidence="4 5" key="1">
    <citation type="journal article" date="2024" name="Nat. Commun.">
        <title>Phylogenomics reveals the evolutionary origins of lichenization in chlorophyte algae.</title>
        <authorList>
            <person name="Puginier C."/>
            <person name="Libourel C."/>
            <person name="Otte J."/>
            <person name="Skaloud P."/>
            <person name="Haon M."/>
            <person name="Grisel S."/>
            <person name="Petersen M."/>
            <person name="Berrin J.G."/>
            <person name="Delaux P.M."/>
            <person name="Dal Grande F."/>
            <person name="Keller J."/>
        </authorList>
    </citation>
    <scope>NUCLEOTIDE SEQUENCE [LARGE SCALE GENOMIC DNA]</scope>
    <source>
        <strain evidence="4 5">SAG 2036</strain>
    </source>
</reference>
<accession>A0AAW1Q0H0</accession>
<dbReference type="FunFam" id="2.60.260.20:FF:000006">
    <property type="entry name" value="DnaJ subfamily B member 13"/>
    <property type="match status" value="1"/>
</dbReference>
<dbReference type="GO" id="GO:0051082">
    <property type="term" value="F:unfolded protein binding"/>
    <property type="evidence" value="ECO:0007669"/>
    <property type="project" value="InterPro"/>
</dbReference>
<dbReference type="AlphaFoldDB" id="A0AAW1Q0H0"/>
<dbReference type="SMART" id="SM00271">
    <property type="entry name" value="DnaJ"/>
    <property type="match status" value="1"/>
</dbReference>
<evidence type="ECO:0000313" key="5">
    <source>
        <dbReference type="Proteomes" id="UP001465755"/>
    </source>
</evidence>
<dbReference type="InterPro" id="IPR018253">
    <property type="entry name" value="DnaJ_domain_CS"/>
</dbReference>
<name>A0AAW1Q0H0_9CHLO</name>
<dbReference type="PROSITE" id="PS00636">
    <property type="entry name" value="DNAJ_1"/>
    <property type="match status" value="1"/>
</dbReference>
<organism evidence="4 5">
    <name type="scientific">Symbiochloris irregularis</name>
    <dbReference type="NCBI Taxonomy" id="706552"/>
    <lineage>
        <taxon>Eukaryota</taxon>
        <taxon>Viridiplantae</taxon>
        <taxon>Chlorophyta</taxon>
        <taxon>core chlorophytes</taxon>
        <taxon>Trebouxiophyceae</taxon>
        <taxon>Trebouxiales</taxon>
        <taxon>Trebouxiaceae</taxon>
        <taxon>Symbiochloris</taxon>
    </lineage>
</organism>
<sequence>MGKDYYKILGVEKGASEADLKKAYRKLALKFHPDRVKEGDASRGTEKFKEVNEAYEVLSDKDKRQMYDQFGEEGLKGGMPAAGGGGMGGFPGGFPGGGGAQFRASNPEDIFKQFFGGSDPFAEGYGESSHSRRGSSFSSFPGGGGMGGHGLHSLFGNGFGGGSQSFGGGGGSRQDPTIEHDLPCTLEELYRGTTKRMRLSKGPGSQGEILAVEVKPGWKAGTKITFDQKGDARPGAIPADVSFTIKEQPHAVFRREGHDLLMTHKLPLADALCGHTLTVTTLDGRSIPVTVNGVASPSVVKVVKGEGMPISKTPGLKGDLRISFEVQFPKSLSEQQKEGLRQLLPPS</sequence>
<dbReference type="InterPro" id="IPR002939">
    <property type="entry name" value="DnaJ_C"/>
</dbReference>
<dbReference type="Pfam" id="PF00226">
    <property type="entry name" value="DnaJ"/>
    <property type="match status" value="1"/>
</dbReference>
<dbReference type="PANTHER" id="PTHR24078">
    <property type="entry name" value="DNAJ HOMOLOG SUBFAMILY C MEMBER"/>
    <property type="match status" value="1"/>
</dbReference>
<dbReference type="CDD" id="cd06257">
    <property type="entry name" value="DnaJ"/>
    <property type="match status" value="1"/>
</dbReference>
<dbReference type="GO" id="GO:0005829">
    <property type="term" value="C:cytosol"/>
    <property type="evidence" value="ECO:0007669"/>
    <property type="project" value="TreeGrafter"/>
</dbReference>
<evidence type="ECO:0000256" key="1">
    <source>
        <dbReference type="ARBA" id="ARBA00023186"/>
    </source>
</evidence>
<keyword evidence="5" id="KW-1185">Reference proteome</keyword>
<feature type="compositionally biased region" description="Low complexity" evidence="2">
    <location>
        <begin position="124"/>
        <end position="140"/>
    </location>
</feature>
<dbReference type="Gene3D" id="2.60.260.20">
    <property type="entry name" value="Urease metallochaperone UreE, N-terminal domain"/>
    <property type="match status" value="2"/>
</dbReference>
<dbReference type="InterPro" id="IPR008971">
    <property type="entry name" value="HSP40/DnaJ_pept-bd"/>
</dbReference>
<dbReference type="FunFam" id="2.60.260.20:FF:000002">
    <property type="entry name" value="Dnaj homolog subfamily b member"/>
    <property type="match status" value="1"/>
</dbReference>
<protein>
    <recommendedName>
        <fullName evidence="3">J domain-containing protein</fullName>
    </recommendedName>
</protein>
<evidence type="ECO:0000259" key="3">
    <source>
        <dbReference type="PROSITE" id="PS50076"/>
    </source>
</evidence>
<dbReference type="InterPro" id="IPR001623">
    <property type="entry name" value="DnaJ_domain"/>
</dbReference>
<dbReference type="PROSITE" id="PS50076">
    <property type="entry name" value="DNAJ_2"/>
    <property type="match status" value="1"/>
</dbReference>
<dbReference type="Proteomes" id="UP001465755">
    <property type="component" value="Unassembled WGS sequence"/>
</dbReference>
<dbReference type="SUPFAM" id="SSF49493">
    <property type="entry name" value="HSP40/DnaJ peptide-binding domain"/>
    <property type="match status" value="2"/>
</dbReference>
<gene>
    <name evidence="4" type="ORF">WJX73_009578</name>
</gene>
<dbReference type="GO" id="GO:0051087">
    <property type="term" value="F:protein-folding chaperone binding"/>
    <property type="evidence" value="ECO:0007669"/>
    <property type="project" value="TreeGrafter"/>
</dbReference>
<dbReference type="GO" id="GO:0006457">
    <property type="term" value="P:protein folding"/>
    <property type="evidence" value="ECO:0007669"/>
    <property type="project" value="InterPro"/>
</dbReference>